<feature type="domain" description="Transposase IS116/IS110/IS902 C-terminal" evidence="2">
    <location>
        <begin position="204"/>
        <end position="285"/>
    </location>
</feature>
<dbReference type="PANTHER" id="PTHR33055:SF3">
    <property type="entry name" value="PUTATIVE TRANSPOSASE FOR IS117-RELATED"/>
    <property type="match status" value="1"/>
</dbReference>
<evidence type="ECO:0000259" key="1">
    <source>
        <dbReference type="Pfam" id="PF01548"/>
    </source>
</evidence>
<dbReference type="GO" id="GO:0006313">
    <property type="term" value="P:DNA transposition"/>
    <property type="evidence" value="ECO:0007669"/>
    <property type="project" value="InterPro"/>
</dbReference>
<dbReference type="InterPro" id="IPR003346">
    <property type="entry name" value="Transposase_20"/>
</dbReference>
<reference evidence="3 4" key="1">
    <citation type="submission" date="2019-07" db="EMBL/GenBank/DDBJ databases">
        <title>Draft genome for Aliikangiella sp. M105.</title>
        <authorList>
            <person name="Wang G."/>
        </authorList>
    </citation>
    <scope>NUCLEOTIDE SEQUENCE [LARGE SCALE GENOMIC DNA]</scope>
    <source>
        <strain evidence="3 4">M105</strain>
    </source>
</reference>
<organism evidence="3 4">
    <name type="scientific">Aliikangiella coralliicola</name>
    <dbReference type="NCBI Taxonomy" id="2592383"/>
    <lineage>
        <taxon>Bacteria</taxon>
        <taxon>Pseudomonadati</taxon>
        <taxon>Pseudomonadota</taxon>
        <taxon>Gammaproteobacteria</taxon>
        <taxon>Oceanospirillales</taxon>
        <taxon>Pleioneaceae</taxon>
        <taxon>Aliikangiella</taxon>
    </lineage>
</organism>
<dbReference type="NCBIfam" id="NF033542">
    <property type="entry name" value="transpos_IS110"/>
    <property type="match status" value="1"/>
</dbReference>
<dbReference type="EMBL" id="VIKS01000024">
    <property type="protein sequence ID" value="TQV78952.1"/>
    <property type="molecule type" value="Genomic_DNA"/>
</dbReference>
<dbReference type="GO" id="GO:0004803">
    <property type="term" value="F:transposase activity"/>
    <property type="evidence" value="ECO:0007669"/>
    <property type="project" value="InterPro"/>
</dbReference>
<dbReference type="Proteomes" id="UP000315439">
    <property type="component" value="Unassembled WGS sequence"/>
</dbReference>
<dbReference type="OrthoDB" id="5289737at2"/>
<dbReference type="Pfam" id="PF01548">
    <property type="entry name" value="DEDD_Tnp_IS110"/>
    <property type="match status" value="1"/>
</dbReference>
<dbReference type="Pfam" id="PF02371">
    <property type="entry name" value="Transposase_20"/>
    <property type="match status" value="1"/>
</dbReference>
<dbReference type="InterPro" id="IPR002525">
    <property type="entry name" value="Transp_IS110-like_N"/>
</dbReference>
<evidence type="ECO:0000313" key="4">
    <source>
        <dbReference type="Proteomes" id="UP000315439"/>
    </source>
</evidence>
<feature type="domain" description="Transposase IS110-like N-terminal" evidence="1">
    <location>
        <begin position="3"/>
        <end position="140"/>
    </location>
</feature>
<protein>
    <submittedName>
        <fullName evidence="3">IS110 family transposase</fullName>
    </submittedName>
</protein>
<evidence type="ECO:0000259" key="2">
    <source>
        <dbReference type="Pfam" id="PF02371"/>
    </source>
</evidence>
<sequence length="333" mass="38137">MAVDLAKNVFQVCALNKNDKVLFNKKLRRRELAEFMAQQKPSPVYTEACYSSHYWARRFKQMGHSPFLIPAQHVTPFVRGNKNDHNDALAIAECSKRPDLRFVPIKTERQQEIIALHRIRQRQVRARLQITNQARGLLTDFGIIFPQGHKAFKDAINDIQTQEKLALEFRHFIVSLKEEYNFVSAKIKQLDDYLARHCEAEPNCQIVRSIPGVGCLTATALIAMLDKGQGFTNASAPGVWIGLTPKQFASGDKSHMGRITKRGDRYLRSLLVQGANTAIQWAKYRDDSYSLWIKQLVARVGRSKAIIAIAHKMIRLAWILLQKQEMFRLKSSH</sequence>
<dbReference type="GO" id="GO:0003677">
    <property type="term" value="F:DNA binding"/>
    <property type="evidence" value="ECO:0007669"/>
    <property type="project" value="InterPro"/>
</dbReference>
<keyword evidence="4" id="KW-1185">Reference proteome</keyword>
<dbReference type="AlphaFoldDB" id="A0A545TP14"/>
<dbReference type="PANTHER" id="PTHR33055">
    <property type="entry name" value="TRANSPOSASE FOR INSERTION SEQUENCE ELEMENT IS1111A"/>
    <property type="match status" value="1"/>
</dbReference>
<gene>
    <name evidence="3" type="ORF">FLL46_26860</name>
</gene>
<dbReference type="InterPro" id="IPR047650">
    <property type="entry name" value="Transpos_IS110"/>
</dbReference>
<name>A0A545TP14_9GAMM</name>
<evidence type="ECO:0000313" key="3">
    <source>
        <dbReference type="EMBL" id="TQV78952.1"/>
    </source>
</evidence>
<comment type="caution">
    <text evidence="3">The sequence shown here is derived from an EMBL/GenBank/DDBJ whole genome shotgun (WGS) entry which is preliminary data.</text>
</comment>
<proteinExistence type="predicted"/>
<accession>A0A545TP14</accession>